<feature type="signal peptide" evidence="2">
    <location>
        <begin position="1"/>
        <end position="24"/>
    </location>
</feature>
<dbReference type="RefSeq" id="WP_035626326.1">
    <property type="nucleotide sequence ID" value="NZ_JBEWQG010000027.1"/>
</dbReference>
<dbReference type="eggNOG" id="ENOG50345TN">
    <property type="taxonomic scope" value="Bacteria"/>
</dbReference>
<evidence type="ECO:0000313" key="3">
    <source>
        <dbReference type="EMBL" id="KFF11227.1"/>
    </source>
</evidence>
<proteinExistence type="predicted"/>
<keyword evidence="1" id="KW-0812">Transmembrane</keyword>
<evidence type="ECO:0000256" key="2">
    <source>
        <dbReference type="SAM" id="SignalP"/>
    </source>
</evidence>
<protein>
    <recommendedName>
        <fullName evidence="7">Lipoprotein</fullName>
    </recommendedName>
</protein>
<sequence length="163" mass="18533">MYKKTLLLSVFIFSCLLISCRTTRQETQKTENQTQITSEKVVIYKDTTVYAPRAETELRIPLSELVAKSQLKTDSQPIFYVQKNAQAKVKLKIVHDTISISATCDSLAIVAKIKNEFKKESSNVIKNTNIESKQKTGYSFINIGIAFLLGFAFCYIIKFFKIV</sequence>
<dbReference type="EMBL" id="MUGY01000002">
    <property type="protein sequence ID" value="OXA97892.1"/>
    <property type="molecule type" value="Genomic_DNA"/>
</dbReference>
<comment type="caution">
    <text evidence="3">The sequence shown here is derived from an EMBL/GenBank/DDBJ whole genome shotgun (WGS) entry which is preliminary data.</text>
</comment>
<dbReference type="OrthoDB" id="1367533at2"/>
<dbReference type="EMBL" id="JPRM01000036">
    <property type="protein sequence ID" value="KFF11227.1"/>
    <property type="molecule type" value="Genomic_DNA"/>
</dbReference>
<dbReference type="Proteomes" id="UP000028712">
    <property type="component" value="Unassembled WGS sequence"/>
</dbReference>
<keyword evidence="1" id="KW-0472">Membrane</keyword>
<evidence type="ECO:0008006" key="7">
    <source>
        <dbReference type="Google" id="ProtNLM"/>
    </source>
</evidence>
<dbReference type="PROSITE" id="PS51257">
    <property type="entry name" value="PROKAR_LIPOPROTEIN"/>
    <property type="match status" value="1"/>
</dbReference>
<keyword evidence="1" id="KW-1133">Transmembrane helix</keyword>
<keyword evidence="2" id="KW-0732">Signal</keyword>
<dbReference type="STRING" id="991.IW20_20045"/>
<evidence type="ECO:0000313" key="5">
    <source>
        <dbReference type="Proteomes" id="UP000028712"/>
    </source>
</evidence>
<gene>
    <name evidence="4" type="ORF">B0A62_03275</name>
    <name evidence="3" type="ORF">IW20_20045</name>
</gene>
<accession>A0A086A3G3</accession>
<reference evidence="3 5" key="1">
    <citation type="submission" date="2014-07" db="EMBL/GenBank/DDBJ databases">
        <title>Genome of Flavobacterium hydatis DSM 2063.</title>
        <authorList>
            <person name="Pipes S.E."/>
            <person name="Stropko S.J."/>
            <person name="Newman J.D."/>
        </authorList>
    </citation>
    <scope>NUCLEOTIDE SEQUENCE [LARGE SCALE GENOMIC DNA]</scope>
    <source>
        <strain evidence="3 5">DSM 2063</strain>
    </source>
</reference>
<reference evidence="4 6" key="2">
    <citation type="submission" date="2016-11" db="EMBL/GenBank/DDBJ databases">
        <title>Whole genomes of Flavobacteriaceae.</title>
        <authorList>
            <person name="Stine C."/>
            <person name="Li C."/>
            <person name="Tadesse D."/>
        </authorList>
    </citation>
    <scope>NUCLEOTIDE SEQUENCE [LARGE SCALE GENOMIC DNA]</scope>
    <source>
        <strain evidence="4 6">ATCC 29551</strain>
    </source>
</reference>
<dbReference type="Proteomes" id="UP000198424">
    <property type="component" value="Unassembled WGS sequence"/>
</dbReference>
<organism evidence="3 5">
    <name type="scientific">Flavobacterium hydatis</name>
    <name type="common">Cytophaga aquatilis</name>
    <dbReference type="NCBI Taxonomy" id="991"/>
    <lineage>
        <taxon>Bacteria</taxon>
        <taxon>Pseudomonadati</taxon>
        <taxon>Bacteroidota</taxon>
        <taxon>Flavobacteriia</taxon>
        <taxon>Flavobacteriales</taxon>
        <taxon>Flavobacteriaceae</taxon>
        <taxon>Flavobacterium</taxon>
    </lineage>
</organism>
<evidence type="ECO:0000313" key="6">
    <source>
        <dbReference type="Proteomes" id="UP000198424"/>
    </source>
</evidence>
<name>A0A086A3G3_FLAHY</name>
<feature type="transmembrane region" description="Helical" evidence="1">
    <location>
        <begin position="137"/>
        <end position="157"/>
    </location>
</feature>
<feature type="chain" id="PRO_5001802122" description="Lipoprotein" evidence="2">
    <location>
        <begin position="25"/>
        <end position="163"/>
    </location>
</feature>
<evidence type="ECO:0000256" key="1">
    <source>
        <dbReference type="SAM" id="Phobius"/>
    </source>
</evidence>
<dbReference type="AlphaFoldDB" id="A0A086A3G3"/>
<evidence type="ECO:0000313" key="4">
    <source>
        <dbReference type="EMBL" id="OXA97892.1"/>
    </source>
</evidence>
<keyword evidence="6" id="KW-1185">Reference proteome</keyword>